<dbReference type="GO" id="GO:0003677">
    <property type="term" value="F:DNA binding"/>
    <property type="evidence" value="ECO:0007669"/>
    <property type="project" value="UniProtKB-KW"/>
</dbReference>
<sequence>MTNMMAAAARSTGVAAAKKQRKPYTITRPREKWAAAEHHRFLEALVLFDRDWKRIEAFAAAEHHRFLEGLVLFGRDWKRVESFVATKTATQIRSHAQKHFLRAQNLGLAVAASPRPRRAAVLVGQPPPGAVSGALGAWFPGDAVATGDEMIQLPLSLDHPHIALVYRFVGDIFGSDTPRAVEAQLQRLVGADPVIVDTILHVLGNLEDNMSFYNQPREKWAAAEHHRFLEGLVLFGRDWKRIEAFVATKTATQIRSHAQKHFLRAQKLGLAVPLPSRAGVVRHAQAQPPISCPPSWSVDDDAGLLPMVETIQLPLSPDEPDFASVYRFIGDVFCSDAPRTVEAQLQRLVGADPVIVETILRVLGNLEANMFCD</sequence>
<dbReference type="SUPFAM" id="SSF46689">
    <property type="entry name" value="Homeodomain-like"/>
    <property type="match status" value="2"/>
</dbReference>
<evidence type="ECO:0000259" key="6">
    <source>
        <dbReference type="PROSITE" id="PS51294"/>
    </source>
</evidence>
<keyword evidence="2" id="KW-0238">DNA-binding</keyword>
<reference evidence="7 8" key="1">
    <citation type="submission" date="2024-02" db="EMBL/GenBank/DDBJ databases">
        <title>High-quality chromosome-scale genome assembly of Pensacola bahiagrass (Paspalum notatum Flugge var. saurae).</title>
        <authorList>
            <person name="Vega J.M."/>
            <person name="Podio M."/>
            <person name="Orjuela J."/>
            <person name="Siena L.A."/>
            <person name="Pessino S.C."/>
            <person name="Combes M.C."/>
            <person name="Mariac C."/>
            <person name="Albertini E."/>
            <person name="Pupilli F."/>
            <person name="Ortiz J.P.A."/>
            <person name="Leblanc O."/>
        </authorList>
    </citation>
    <scope>NUCLEOTIDE SEQUENCE [LARGE SCALE GENOMIC DNA]</scope>
    <source>
        <strain evidence="7">R1</strain>
        <tissue evidence="7">Leaf</tissue>
    </source>
</reference>
<dbReference type="Pfam" id="PF00249">
    <property type="entry name" value="Myb_DNA-binding"/>
    <property type="match status" value="2"/>
</dbReference>
<feature type="domain" description="HTH myb-type" evidence="6">
    <location>
        <begin position="217"/>
        <end position="266"/>
    </location>
</feature>
<dbReference type="EMBL" id="CP144746">
    <property type="protein sequence ID" value="WVZ60302.1"/>
    <property type="molecule type" value="Genomic_DNA"/>
</dbReference>
<feature type="domain" description="SANT" evidence="5">
    <location>
        <begin position="215"/>
        <end position="266"/>
    </location>
</feature>
<name>A0AAQ3SUL3_PASNO</name>
<dbReference type="CDD" id="cd00167">
    <property type="entry name" value="SANT"/>
    <property type="match status" value="2"/>
</dbReference>
<feature type="domain" description="HTH myb-type" evidence="6">
    <location>
        <begin position="50"/>
        <end position="104"/>
    </location>
</feature>
<evidence type="ECO:0000313" key="8">
    <source>
        <dbReference type="Proteomes" id="UP001341281"/>
    </source>
</evidence>
<proteinExistence type="predicted"/>
<protein>
    <submittedName>
        <fullName evidence="7">Uncharacterized protein</fullName>
    </submittedName>
</protein>
<keyword evidence="8" id="KW-1185">Reference proteome</keyword>
<gene>
    <name evidence="7" type="ORF">U9M48_010347</name>
</gene>
<dbReference type="SMART" id="SM00717">
    <property type="entry name" value="SANT"/>
    <property type="match status" value="2"/>
</dbReference>
<dbReference type="PROSITE" id="PS51293">
    <property type="entry name" value="SANT"/>
    <property type="match status" value="1"/>
</dbReference>
<dbReference type="Gene3D" id="1.10.10.60">
    <property type="entry name" value="Homeodomain-like"/>
    <property type="match status" value="2"/>
</dbReference>
<dbReference type="Proteomes" id="UP001341281">
    <property type="component" value="Chromosome 02"/>
</dbReference>
<accession>A0AAQ3SUL3</accession>
<evidence type="ECO:0000256" key="1">
    <source>
        <dbReference type="ARBA" id="ARBA00023015"/>
    </source>
</evidence>
<evidence type="ECO:0000313" key="7">
    <source>
        <dbReference type="EMBL" id="WVZ60302.1"/>
    </source>
</evidence>
<organism evidence="7 8">
    <name type="scientific">Paspalum notatum var. saurae</name>
    <dbReference type="NCBI Taxonomy" id="547442"/>
    <lineage>
        <taxon>Eukaryota</taxon>
        <taxon>Viridiplantae</taxon>
        <taxon>Streptophyta</taxon>
        <taxon>Embryophyta</taxon>
        <taxon>Tracheophyta</taxon>
        <taxon>Spermatophyta</taxon>
        <taxon>Magnoliopsida</taxon>
        <taxon>Liliopsida</taxon>
        <taxon>Poales</taxon>
        <taxon>Poaceae</taxon>
        <taxon>PACMAD clade</taxon>
        <taxon>Panicoideae</taxon>
        <taxon>Andropogonodae</taxon>
        <taxon>Paspaleae</taxon>
        <taxon>Paspalinae</taxon>
        <taxon>Paspalum</taxon>
    </lineage>
</organism>
<keyword evidence="4" id="KW-0539">Nucleus</keyword>
<evidence type="ECO:0000256" key="3">
    <source>
        <dbReference type="ARBA" id="ARBA00023163"/>
    </source>
</evidence>
<evidence type="ECO:0000256" key="2">
    <source>
        <dbReference type="ARBA" id="ARBA00023125"/>
    </source>
</evidence>
<dbReference type="AlphaFoldDB" id="A0AAQ3SUL3"/>
<evidence type="ECO:0000259" key="5">
    <source>
        <dbReference type="PROSITE" id="PS51293"/>
    </source>
</evidence>
<dbReference type="PROSITE" id="PS51294">
    <property type="entry name" value="HTH_MYB"/>
    <property type="match status" value="2"/>
</dbReference>
<dbReference type="InterPro" id="IPR001005">
    <property type="entry name" value="SANT/Myb"/>
</dbReference>
<feature type="non-terminal residue" evidence="7">
    <location>
        <position position="1"/>
    </location>
</feature>
<dbReference type="InterPro" id="IPR009057">
    <property type="entry name" value="Homeodomain-like_sf"/>
</dbReference>
<dbReference type="PANTHER" id="PTHR12802:SF146">
    <property type="entry name" value="PROTEIN REVEILLE 3"/>
    <property type="match status" value="1"/>
</dbReference>
<keyword evidence="1" id="KW-0805">Transcription regulation</keyword>
<dbReference type="Pfam" id="PF24904">
    <property type="entry name" value="RVE6"/>
    <property type="match status" value="1"/>
</dbReference>
<dbReference type="InterPro" id="IPR017930">
    <property type="entry name" value="Myb_dom"/>
</dbReference>
<dbReference type="InterPro" id="IPR017884">
    <property type="entry name" value="SANT_dom"/>
</dbReference>
<keyword evidence="3" id="KW-0804">Transcription</keyword>
<dbReference type="InterPro" id="IPR006447">
    <property type="entry name" value="Myb_dom_plants"/>
</dbReference>
<dbReference type="PANTHER" id="PTHR12802">
    <property type="entry name" value="SWI/SNF COMPLEX-RELATED"/>
    <property type="match status" value="1"/>
</dbReference>
<evidence type="ECO:0000256" key="4">
    <source>
        <dbReference type="ARBA" id="ARBA00023242"/>
    </source>
</evidence>
<dbReference type="NCBIfam" id="TIGR01557">
    <property type="entry name" value="myb_SHAQKYF"/>
    <property type="match status" value="2"/>
</dbReference>